<name>A0ABQ6NLK5_9BACL</name>
<proteinExistence type="predicted"/>
<evidence type="ECO:0000313" key="2">
    <source>
        <dbReference type="Proteomes" id="UP001285921"/>
    </source>
</evidence>
<gene>
    <name evidence="1" type="ORF">PghCCS26_20220</name>
</gene>
<evidence type="ECO:0000313" key="1">
    <source>
        <dbReference type="EMBL" id="GMK44894.1"/>
    </source>
</evidence>
<protein>
    <submittedName>
        <fullName evidence="1">Uncharacterized protein</fullName>
    </submittedName>
</protein>
<reference evidence="1 2" key="1">
    <citation type="submission" date="2023-05" db="EMBL/GenBank/DDBJ databases">
        <title>Draft genome of Paenibacillus sp. CCS26.</title>
        <authorList>
            <person name="Akita H."/>
            <person name="Shinto Y."/>
            <person name="Kimura Z."/>
        </authorList>
    </citation>
    <scope>NUCLEOTIDE SEQUENCE [LARGE SCALE GENOMIC DNA]</scope>
    <source>
        <strain evidence="1 2">CCS26</strain>
    </source>
</reference>
<organism evidence="1 2">
    <name type="scientific">Paenibacillus glycanilyticus</name>
    <dbReference type="NCBI Taxonomy" id="126569"/>
    <lineage>
        <taxon>Bacteria</taxon>
        <taxon>Bacillati</taxon>
        <taxon>Bacillota</taxon>
        <taxon>Bacilli</taxon>
        <taxon>Bacillales</taxon>
        <taxon>Paenibacillaceae</taxon>
        <taxon>Paenibacillus</taxon>
    </lineage>
</organism>
<dbReference type="Proteomes" id="UP001285921">
    <property type="component" value="Unassembled WGS sequence"/>
</dbReference>
<comment type="caution">
    <text evidence="1">The sequence shown here is derived from an EMBL/GenBank/DDBJ whole genome shotgun (WGS) entry which is preliminary data.</text>
</comment>
<sequence length="55" mass="6602">MRRLFIIPFQEPGESAERELEAEERERPPLFLNLNHYNQIQEIQKQQRPKAQALA</sequence>
<keyword evidence="2" id="KW-1185">Reference proteome</keyword>
<dbReference type="EMBL" id="BTCL01000005">
    <property type="protein sequence ID" value="GMK44894.1"/>
    <property type="molecule type" value="Genomic_DNA"/>
</dbReference>
<accession>A0ABQ6NLK5</accession>